<dbReference type="InParanoid" id="A0A165DDV4"/>
<reference evidence="1 2" key="1">
    <citation type="journal article" date="2016" name="Mol. Biol. Evol.">
        <title>Comparative Genomics of Early-Diverging Mushroom-Forming Fungi Provides Insights into the Origins of Lignocellulose Decay Capabilities.</title>
        <authorList>
            <person name="Nagy L.G."/>
            <person name="Riley R."/>
            <person name="Tritt A."/>
            <person name="Adam C."/>
            <person name="Daum C."/>
            <person name="Floudas D."/>
            <person name="Sun H."/>
            <person name="Yadav J.S."/>
            <person name="Pangilinan J."/>
            <person name="Larsson K.H."/>
            <person name="Matsuura K."/>
            <person name="Barry K."/>
            <person name="Labutti K."/>
            <person name="Kuo R."/>
            <person name="Ohm R.A."/>
            <person name="Bhattacharya S.S."/>
            <person name="Shirouzu T."/>
            <person name="Yoshinaga Y."/>
            <person name="Martin F.M."/>
            <person name="Grigoriev I.V."/>
            <person name="Hibbett D.S."/>
        </authorList>
    </citation>
    <scope>NUCLEOTIDE SEQUENCE [LARGE SCALE GENOMIC DNA]</scope>
    <source>
        <strain evidence="1 2">HHB12029</strain>
    </source>
</reference>
<keyword evidence="2" id="KW-1185">Reference proteome</keyword>
<evidence type="ECO:0000313" key="2">
    <source>
        <dbReference type="Proteomes" id="UP000077266"/>
    </source>
</evidence>
<gene>
    <name evidence="1" type="ORF">EXIGLDRAFT_294463</name>
</gene>
<accession>A0A165DDV4</accession>
<dbReference type="Proteomes" id="UP000077266">
    <property type="component" value="Unassembled WGS sequence"/>
</dbReference>
<sequence length="210" mass="22388">MIWVSPAIHRGSAGGCRRRDVRASASARSALCQDALPGWPRAAVADGSAGEINARPNKAARSSAAQRPPRICRRHTRRRPAEPCGHFGPACATVSYFNSSLSTTNTNNTLNNNPGHLAGCHNIEPLLQWGNGRFVSFRPAPLAGCLAPTHPKPMCPDLAAIVSCLSIPINPCADTSMLFSPAHTLAVRPCASVVAAFFRVQSLPFLFTLR</sequence>
<dbReference type="EMBL" id="KV426231">
    <property type="protein sequence ID" value="KZV84314.1"/>
    <property type="molecule type" value="Genomic_DNA"/>
</dbReference>
<protein>
    <submittedName>
        <fullName evidence="1">Uncharacterized protein</fullName>
    </submittedName>
</protein>
<evidence type="ECO:0000313" key="1">
    <source>
        <dbReference type="EMBL" id="KZV84314.1"/>
    </source>
</evidence>
<proteinExistence type="predicted"/>
<organism evidence="1 2">
    <name type="scientific">Exidia glandulosa HHB12029</name>
    <dbReference type="NCBI Taxonomy" id="1314781"/>
    <lineage>
        <taxon>Eukaryota</taxon>
        <taxon>Fungi</taxon>
        <taxon>Dikarya</taxon>
        <taxon>Basidiomycota</taxon>
        <taxon>Agaricomycotina</taxon>
        <taxon>Agaricomycetes</taxon>
        <taxon>Auriculariales</taxon>
        <taxon>Exidiaceae</taxon>
        <taxon>Exidia</taxon>
    </lineage>
</organism>
<name>A0A165DDV4_EXIGL</name>
<dbReference type="AlphaFoldDB" id="A0A165DDV4"/>